<keyword evidence="1" id="KW-1133">Transmembrane helix</keyword>
<evidence type="ECO:0000313" key="3">
    <source>
        <dbReference type="EMBL" id="TKR82137.1"/>
    </source>
</evidence>
<organism evidence="3 4">
    <name type="scientific">Steinernema carpocapsae</name>
    <name type="common">Entomopathogenic nematode</name>
    <dbReference type="NCBI Taxonomy" id="34508"/>
    <lineage>
        <taxon>Eukaryota</taxon>
        <taxon>Metazoa</taxon>
        <taxon>Ecdysozoa</taxon>
        <taxon>Nematoda</taxon>
        <taxon>Chromadorea</taxon>
        <taxon>Rhabditida</taxon>
        <taxon>Tylenchina</taxon>
        <taxon>Panagrolaimomorpha</taxon>
        <taxon>Strongyloidoidea</taxon>
        <taxon>Steinernematidae</taxon>
        <taxon>Steinernema</taxon>
    </lineage>
</organism>
<feature type="transmembrane region" description="Helical" evidence="1">
    <location>
        <begin position="176"/>
        <end position="200"/>
    </location>
</feature>
<evidence type="ECO:0000256" key="1">
    <source>
        <dbReference type="SAM" id="Phobius"/>
    </source>
</evidence>
<accession>A0A4U5NGE8</accession>
<evidence type="ECO:0000256" key="2">
    <source>
        <dbReference type="SAM" id="SignalP"/>
    </source>
</evidence>
<keyword evidence="1" id="KW-0472">Membrane</keyword>
<keyword evidence="4" id="KW-1185">Reference proteome</keyword>
<feature type="signal peptide" evidence="2">
    <location>
        <begin position="1"/>
        <end position="24"/>
    </location>
</feature>
<reference evidence="3 4" key="1">
    <citation type="journal article" date="2015" name="Genome Biol.">
        <title>Comparative genomics of Steinernema reveals deeply conserved gene regulatory networks.</title>
        <authorList>
            <person name="Dillman A.R."/>
            <person name="Macchietto M."/>
            <person name="Porter C.F."/>
            <person name="Rogers A."/>
            <person name="Williams B."/>
            <person name="Antoshechkin I."/>
            <person name="Lee M.M."/>
            <person name="Goodwin Z."/>
            <person name="Lu X."/>
            <person name="Lewis E.E."/>
            <person name="Goodrich-Blair H."/>
            <person name="Stock S.P."/>
            <person name="Adams B.J."/>
            <person name="Sternberg P.W."/>
            <person name="Mortazavi A."/>
        </authorList>
    </citation>
    <scope>NUCLEOTIDE SEQUENCE [LARGE SCALE GENOMIC DNA]</scope>
    <source>
        <strain evidence="3 4">ALL</strain>
    </source>
</reference>
<protein>
    <submittedName>
        <fullName evidence="3">Uncharacterized protein</fullName>
    </submittedName>
</protein>
<comment type="caution">
    <text evidence="3">The sequence shown here is derived from an EMBL/GenBank/DDBJ whole genome shotgun (WGS) entry which is preliminary data.</text>
</comment>
<sequence>MLWVRTSRVLALLALSFGSFDVRGEPDEVPESKVFKMMFVEKQGLDVREIEMRGTFREYSLVLEMTQDLKKDGHDWCAFWRELHKIEKDLEIQLYWTPAEMKDFSWKLNRDCKRKFALSFKKGRVDETTKEPEQAKSLYEKSMDSLSDYVPGGVKHAWGLYSDMAEKKIPVDTNTIIIVVVTFGVLTLLLFVVLITALVIASSNGRKNYEVDTVGVVHDMNRKSE</sequence>
<evidence type="ECO:0000313" key="4">
    <source>
        <dbReference type="Proteomes" id="UP000298663"/>
    </source>
</evidence>
<keyword evidence="2" id="KW-0732">Signal</keyword>
<proteinExistence type="predicted"/>
<dbReference type="AlphaFoldDB" id="A0A4U5NGE8"/>
<name>A0A4U5NGE8_STECR</name>
<reference evidence="3 4" key="2">
    <citation type="journal article" date="2019" name="G3 (Bethesda)">
        <title>Hybrid Assembly of the Genome of the Entomopathogenic Nematode Steinernema carpocapsae Identifies the X-Chromosome.</title>
        <authorList>
            <person name="Serra L."/>
            <person name="Macchietto M."/>
            <person name="Macias-Munoz A."/>
            <person name="McGill C.J."/>
            <person name="Rodriguez I.M."/>
            <person name="Rodriguez B."/>
            <person name="Murad R."/>
            <person name="Mortazavi A."/>
        </authorList>
    </citation>
    <scope>NUCLEOTIDE SEQUENCE [LARGE SCALE GENOMIC DNA]</scope>
    <source>
        <strain evidence="3 4">ALL</strain>
    </source>
</reference>
<dbReference type="EMBL" id="AZBU02000004">
    <property type="protein sequence ID" value="TKR82137.1"/>
    <property type="molecule type" value="Genomic_DNA"/>
</dbReference>
<keyword evidence="1" id="KW-0812">Transmembrane</keyword>
<dbReference type="Proteomes" id="UP000298663">
    <property type="component" value="Unassembled WGS sequence"/>
</dbReference>
<gene>
    <name evidence="3" type="ORF">L596_015908</name>
</gene>
<feature type="chain" id="PRO_5020571315" evidence="2">
    <location>
        <begin position="25"/>
        <end position="225"/>
    </location>
</feature>